<feature type="domain" description="THUMP-like" evidence="1">
    <location>
        <begin position="325"/>
        <end position="396"/>
    </location>
</feature>
<comment type="caution">
    <text evidence="2">The sequence shown here is derived from an EMBL/GenBank/DDBJ whole genome shotgun (WGS) entry which is preliminary data.</text>
</comment>
<gene>
    <name evidence="2" type="ORF">GCM10023321_27560</name>
</gene>
<dbReference type="InterPro" id="IPR019012">
    <property type="entry name" value="RNA_cap_Gua-N2-MeTrfase"/>
</dbReference>
<protein>
    <submittedName>
        <fullName evidence="2">Class I SAM-dependent methyltransferase</fullName>
    </submittedName>
</protein>
<keyword evidence="2" id="KW-0489">Methyltransferase</keyword>
<dbReference type="SUPFAM" id="SSF53335">
    <property type="entry name" value="S-adenosyl-L-methionine-dependent methyltransferases"/>
    <property type="match status" value="1"/>
</dbReference>
<proteinExistence type="predicted"/>
<dbReference type="PANTHER" id="PTHR14741">
    <property type="entry name" value="S-ADENOSYLMETHIONINE-DEPENDENT METHYLTRANSFERASE RELATED"/>
    <property type="match status" value="1"/>
</dbReference>
<dbReference type="Pfam" id="PF09445">
    <property type="entry name" value="Methyltransf_15"/>
    <property type="match status" value="1"/>
</dbReference>
<evidence type="ECO:0000313" key="2">
    <source>
        <dbReference type="EMBL" id="GAA5154984.1"/>
    </source>
</evidence>
<keyword evidence="2" id="KW-0808">Transferase</keyword>
<dbReference type="Pfam" id="PF18096">
    <property type="entry name" value="Thump_like"/>
    <property type="match status" value="1"/>
</dbReference>
<evidence type="ECO:0000313" key="3">
    <source>
        <dbReference type="Proteomes" id="UP001428817"/>
    </source>
</evidence>
<dbReference type="InterPro" id="IPR029063">
    <property type="entry name" value="SAM-dependent_MTases_sf"/>
</dbReference>
<dbReference type="CDD" id="cd02440">
    <property type="entry name" value="AdoMet_MTases"/>
    <property type="match status" value="1"/>
</dbReference>
<accession>A0ABP9PZT9</accession>
<organism evidence="2 3">
    <name type="scientific">Pseudonocardia eucalypti</name>
    <dbReference type="NCBI Taxonomy" id="648755"/>
    <lineage>
        <taxon>Bacteria</taxon>
        <taxon>Bacillati</taxon>
        <taxon>Actinomycetota</taxon>
        <taxon>Actinomycetes</taxon>
        <taxon>Pseudonocardiales</taxon>
        <taxon>Pseudonocardiaceae</taxon>
        <taxon>Pseudonocardia</taxon>
    </lineage>
</organism>
<dbReference type="GO" id="GO:0008168">
    <property type="term" value="F:methyltransferase activity"/>
    <property type="evidence" value="ECO:0007669"/>
    <property type="project" value="UniProtKB-KW"/>
</dbReference>
<sequence>MAPMDETARGLANLDLLATPAGRAVLDRLASSDPAADELRLATALRREHPAELVTAALAQHGLRRRAAGKFARADRMFFTRDGLEQASPEPVARHRAARLATASPNALADLCCGIGGDLFALAGAAARVLAVDRDELHLRMARRNAAAYGVADRVRTLRADVREVDLAGVDAVFVDPARRSAGRRMRTGDSEPPLDWCLTLAPAVEAVAIKAAPGLDREPVPAGWEVEFVADGRELKEAVLWSPALAGAPRRATVLGDGRTWQLLPEPGDAVDCRDPGGYLLDPNPAVTRAGLVEDLARRVGDAWKIDERIAFLASDRPIHTPFGRPLRVLDDGPWKERELAGRLRALDIGALDIRRRGLAGDVPALARRLRGNGSRAGVLVMTRVRDKPWALICEAAG</sequence>
<name>A0ABP9PZT9_9PSEU</name>
<dbReference type="EMBL" id="BAABJP010000010">
    <property type="protein sequence ID" value="GAA5154984.1"/>
    <property type="molecule type" value="Genomic_DNA"/>
</dbReference>
<dbReference type="GO" id="GO:0032259">
    <property type="term" value="P:methylation"/>
    <property type="evidence" value="ECO:0007669"/>
    <property type="project" value="UniProtKB-KW"/>
</dbReference>
<evidence type="ECO:0000259" key="1">
    <source>
        <dbReference type="Pfam" id="PF18096"/>
    </source>
</evidence>
<dbReference type="InterPro" id="IPR041497">
    <property type="entry name" value="Thump-like"/>
</dbReference>
<reference evidence="3" key="1">
    <citation type="journal article" date="2019" name="Int. J. Syst. Evol. Microbiol.">
        <title>The Global Catalogue of Microorganisms (GCM) 10K type strain sequencing project: providing services to taxonomists for standard genome sequencing and annotation.</title>
        <authorList>
            <consortium name="The Broad Institute Genomics Platform"/>
            <consortium name="The Broad Institute Genome Sequencing Center for Infectious Disease"/>
            <person name="Wu L."/>
            <person name="Ma J."/>
        </authorList>
    </citation>
    <scope>NUCLEOTIDE SEQUENCE [LARGE SCALE GENOMIC DNA]</scope>
    <source>
        <strain evidence="3">JCM 18303</strain>
    </source>
</reference>
<keyword evidence="3" id="KW-1185">Reference proteome</keyword>
<dbReference type="Proteomes" id="UP001428817">
    <property type="component" value="Unassembled WGS sequence"/>
</dbReference>
<dbReference type="Gene3D" id="3.40.50.150">
    <property type="entry name" value="Vaccinia Virus protein VP39"/>
    <property type="match status" value="1"/>
</dbReference>
<dbReference type="PANTHER" id="PTHR14741:SF32">
    <property type="entry name" value="TRIMETHYLGUANOSINE SYNTHASE"/>
    <property type="match status" value="1"/>
</dbReference>